<evidence type="ECO:0000256" key="2">
    <source>
        <dbReference type="ARBA" id="ARBA00022448"/>
    </source>
</evidence>
<dbReference type="Pfam" id="PF09865">
    <property type="entry name" value="DUF2092"/>
    <property type="match status" value="1"/>
</dbReference>
<sequence length="279" mass="30464">MEVKMKAKLWRIASTFAFLSPLILAPAFGQEKAPEPAKEATPAPTTTPATSTTPAKVMEQGALDLLKKMSAKLAATSEFVVRTRSSTEAPGGTGQFITFFTEAVVAVKRPNKLSAEIRGDAPPFDFYFNGEKMTAYEPTHKLYATTDAPKTIDELVPFAAKTAGILLPFEDVLYSDPYAELTRDITSAFYAGYSVIRGTRCEHVALAAPGITGEIWIDAKTDLPCQIAGILPDVQGAPRFMVEYYDWKLKPKLPDHLFTFAKPQGAEPMDFRALTGTSR</sequence>
<dbReference type="InterPro" id="IPR019207">
    <property type="entry name" value="DUF2092"/>
</dbReference>
<organism evidence="7 8">
    <name type="scientific">Candidatus Competibacter phosphatis</name>
    <dbReference type="NCBI Taxonomy" id="221280"/>
    <lineage>
        <taxon>Bacteria</taxon>
        <taxon>Pseudomonadati</taxon>
        <taxon>Pseudomonadota</taxon>
        <taxon>Gammaproteobacteria</taxon>
        <taxon>Candidatus Competibacteraceae</taxon>
        <taxon>Candidatus Competibacter</taxon>
    </lineage>
</organism>
<keyword evidence="8" id="KW-1185">Reference proteome</keyword>
<feature type="region of interest" description="Disordered" evidence="5">
    <location>
        <begin position="33"/>
        <end position="54"/>
    </location>
</feature>
<dbReference type="SUPFAM" id="SSF89392">
    <property type="entry name" value="Prokaryotic lipoproteins and lipoprotein localization factors"/>
    <property type="match status" value="1"/>
</dbReference>
<keyword evidence="4" id="KW-0653">Protein transport</keyword>
<gene>
    <name evidence="7" type="ORF">E4P82_15900</name>
</gene>
<feature type="chain" id="PRO_5045618218" evidence="6">
    <location>
        <begin position="30"/>
        <end position="279"/>
    </location>
</feature>
<comment type="caution">
    <text evidence="7">The sequence shown here is derived from an EMBL/GenBank/DDBJ whole genome shotgun (WGS) entry which is preliminary data.</text>
</comment>
<comment type="subunit">
    <text evidence="1">Monomer.</text>
</comment>
<keyword evidence="3 6" id="KW-0732">Signal</keyword>
<evidence type="ECO:0000256" key="4">
    <source>
        <dbReference type="ARBA" id="ARBA00022927"/>
    </source>
</evidence>
<evidence type="ECO:0000256" key="1">
    <source>
        <dbReference type="ARBA" id="ARBA00011245"/>
    </source>
</evidence>
<name>A0ABX1TMA0_9GAMM</name>
<accession>A0ABX1TMA0</accession>
<feature type="signal peptide" evidence="6">
    <location>
        <begin position="1"/>
        <end position="29"/>
    </location>
</feature>
<evidence type="ECO:0000256" key="5">
    <source>
        <dbReference type="SAM" id="MobiDB-lite"/>
    </source>
</evidence>
<dbReference type="Gene3D" id="2.50.20.10">
    <property type="entry name" value="Lipoprotein localisation LolA/LolB/LppX"/>
    <property type="match status" value="1"/>
</dbReference>
<evidence type="ECO:0000313" key="7">
    <source>
        <dbReference type="EMBL" id="NMQ20548.1"/>
    </source>
</evidence>
<proteinExistence type="predicted"/>
<evidence type="ECO:0000313" key="8">
    <source>
        <dbReference type="Proteomes" id="UP000760480"/>
    </source>
</evidence>
<reference evidence="7 8" key="1">
    <citation type="submission" date="2019-03" db="EMBL/GenBank/DDBJ databases">
        <title>Metabolic reconstructions from genomes of highly enriched 'Candidatus Accumulibacter' and 'Candidatus Competibacter' bioreactor populations.</title>
        <authorList>
            <person name="Annavajhala M.K."/>
            <person name="Welles L."/>
            <person name="Abbas B."/>
            <person name="Sorokin D."/>
            <person name="Park H."/>
            <person name="Van Loosdrecht M."/>
            <person name="Chandran K."/>
        </authorList>
    </citation>
    <scope>NUCLEOTIDE SEQUENCE [LARGE SCALE GENOMIC DNA]</scope>
    <source>
        <strain evidence="7 8">SBR_G</strain>
    </source>
</reference>
<evidence type="ECO:0000256" key="3">
    <source>
        <dbReference type="ARBA" id="ARBA00022729"/>
    </source>
</evidence>
<feature type="compositionally biased region" description="Low complexity" evidence="5">
    <location>
        <begin position="39"/>
        <end position="54"/>
    </location>
</feature>
<dbReference type="InterPro" id="IPR029046">
    <property type="entry name" value="LolA/LolB/LppX"/>
</dbReference>
<evidence type="ECO:0000256" key="6">
    <source>
        <dbReference type="SAM" id="SignalP"/>
    </source>
</evidence>
<dbReference type="EMBL" id="SPMZ01000053">
    <property type="protein sequence ID" value="NMQ20548.1"/>
    <property type="molecule type" value="Genomic_DNA"/>
</dbReference>
<dbReference type="Proteomes" id="UP000760480">
    <property type="component" value="Unassembled WGS sequence"/>
</dbReference>
<protein>
    <submittedName>
        <fullName evidence="7">DUF2092 domain-containing protein</fullName>
    </submittedName>
</protein>
<keyword evidence="2" id="KW-0813">Transport</keyword>